<feature type="compositionally biased region" description="Basic and acidic residues" evidence="7">
    <location>
        <begin position="102"/>
        <end position="126"/>
    </location>
</feature>
<evidence type="ECO:0000256" key="5">
    <source>
        <dbReference type="ARBA" id="ARBA00023242"/>
    </source>
</evidence>
<dbReference type="OMA" id="DAFHGND"/>
<organism evidence="8">
    <name type="scientific">Manihot esculenta</name>
    <name type="common">Cassava</name>
    <name type="synonym">Jatropha manihot</name>
    <dbReference type="NCBI Taxonomy" id="3983"/>
    <lineage>
        <taxon>Eukaryota</taxon>
        <taxon>Viridiplantae</taxon>
        <taxon>Streptophyta</taxon>
        <taxon>Embryophyta</taxon>
        <taxon>Tracheophyta</taxon>
        <taxon>Spermatophyta</taxon>
        <taxon>Magnoliopsida</taxon>
        <taxon>eudicotyledons</taxon>
        <taxon>Gunneridae</taxon>
        <taxon>Pentapetalae</taxon>
        <taxon>rosids</taxon>
        <taxon>fabids</taxon>
        <taxon>Malpighiales</taxon>
        <taxon>Euphorbiaceae</taxon>
        <taxon>Crotonoideae</taxon>
        <taxon>Manihoteae</taxon>
        <taxon>Manihot</taxon>
    </lineage>
</organism>
<evidence type="ECO:0000256" key="2">
    <source>
        <dbReference type="ARBA" id="ARBA00022490"/>
    </source>
</evidence>
<feature type="compositionally biased region" description="Polar residues" evidence="7">
    <location>
        <begin position="127"/>
        <end position="138"/>
    </location>
</feature>
<dbReference type="InterPro" id="IPR044670">
    <property type="entry name" value="SOFL"/>
</dbReference>
<dbReference type="EMBL" id="CM004391">
    <property type="protein sequence ID" value="OAY50189.1"/>
    <property type="molecule type" value="Genomic_DNA"/>
</dbReference>
<evidence type="ECO:0000256" key="7">
    <source>
        <dbReference type="SAM" id="MobiDB-lite"/>
    </source>
</evidence>
<keyword evidence="5" id="KW-0539">Nucleus</keyword>
<keyword evidence="2" id="KW-0963">Cytoplasm</keyword>
<reference evidence="8" key="1">
    <citation type="submission" date="2016-02" db="EMBL/GenBank/DDBJ databases">
        <title>WGS assembly of Manihot esculenta.</title>
        <authorList>
            <person name="Bredeson J.V."/>
            <person name="Prochnik S.E."/>
            <person name="Lyons J.B."/>
            <person name="Schmutz J."/>
            <person name="Grimwood J."/>
            <person name="Vrebalov J."/>
            <person name="Bart R.S."/>
            <person name="Amuge T."/>
            <person name="Ferguson M.E."/>
            <person name="Green R."/>
            <person name="Putnam N."/>
            <person name="Stites J."/>
            <person name="Rounsley S."/>
            <person name="Rokhsar D.S."/>
        </authorList>
    </citation>
    <scope>NUCLEOTIDE SEQUENCE [LARGE SCALE GENOMIC DNA]</scope>
    <source>
        <tissue evidence="8">Leaf</tissue>
    </source>
</reference>
<gene>
    <name evidence="8" type="ORF">MANES_05G115400</name>
</gene>
<evidence type="ECO:0000313" key="8">
    <source>
        <dbReference type="EMBL" id="OAY50189.1"/>
    </source>
</evidence>
<name>A0A2C9VXS0_MANES</name>
<comment type="similarity">
    <text evidence="6">Belongs to the SOFL plant protein family.</text>
</comment>
<keyword evidence="3" id="KW-0203">Cytokinin biosynthesis</keyword>
<feature type="region of interest" description="Disordered" evidence="7">
    <location>
        <begin position="22"/>
        <end position="138"/>
    </location>
</feature>
<protein>
    <submittedName>
        <fullName evidence="8">Uncharacterized protein</fullName>
    </submittedName>
</protein>
<dbReference type="PANTHER" id="PTHR33347">
    <property type="entry name" value="OSJNBA0091C07.3 PROTEIN"/>
    <property type="match status" value="1"/>
</dbReference>
<evidence type="ECO:0000256" key="4">
    <source>
        <dbReference type="ARBA" id="ARBA00022864"/>
    </source>
</evidence>
<evidence type="ECO:0000256" key="6">
    <source>
        <dbReference type="ARBA" id="ARBA00024199"/>
    </source>
</evidence>
<comment type="subcellular location">
    <subcellularLocation>
        <location evidence="1">Cytoplasm</location>
    </subcellularLocation>
</comment>
<dbReference type="AlphaFoldDB" id="A0A2C9VXS0"/>
<dbReference type="PANTHER" id="PTHR33347:SF31">
    <property type="entry name" value="PROTEIN SOB FIVE-LIKE 1"/>
    <property type="match status" value="1"/>
</dbReference>
<accession>A0A2C9VXS0</accession>
<proteinExistence type="inferred from homology"/>
<keyword evidence="4" id="KW-0932">Cytokinin signaling pathway</keyword>
<evidence type="ECO:0000256" key="1">
    <source>
        <dbReference type="ARBA" id="ARBA00004496"/>
    </source>
</evidence>
<feature type="compositionally biased region" description="Acidic residues" evidence="7">
    <location>
        <begin position="41"/>
        <end position="50"/>
    </location>
</feature>
<dbReference type="GO" id="GO:0005737">
    <property type="term" value="C:cytoplasm"/>
    <property type="evidence" value="ECO:0007669"/>
    <property type="project" value="UniProtKB-SubCell"/>
</dbReference>
<sequence>MESSQLFGGAEECHSSESGWTMYLGSHIHGDDDDNQHSYEKDDDDDDDYDGGNGKNYYHEDDSDDSMASDASSGPSNQGTDFKLQKDVNGKYYSQRKPNNKQVEKQLQKSERRRKEDKNKDEEVRANNKTTPTQSTSK</sequence>
<evidence type="ECO:0000256" key="3">
    <source>
        <dbReference type="ARBA" id="ARBA00022712"/>
    </source>
</evidence>
<dbReference type="GO" id="GO:0009691">
    <property type="term" value="P:cytokinin biosynthetic process"/>
    <property type="evidence" value="ECO:0007669"/>
    <property type="project" value="UniProtKB-KW"/>
</dbReference>
<dbReference type="GO" id="GO:0009736">
    <property type="term" value="P:cytokinin-activated signaling pathway"/>
    <property type="evidence" value="ECO:0007669"/>
    <property type="project" value="UniProtKB-KW"/>
</dbReference>